<sequence>MAASQQAAPRSAVSPAAAPTVDVFLSGLLFMDIVFTGLGHPPTPGTEVWTGGMATSPGGIANFAVALSRFGLRTSLAAAFGTDMHSDYCWHLLADVEGVDLSRSARFDGWPSPVTVSMAYDGDRALVTHGQPPPSSADTLIGEPPASRASVVHIGPEPSRWLSAASAAGSLVFADVGWDPSQQWTPALLDQVALCHAFMPNEYEAMSYTRTDSPGAALSKLGDLVPLAVITRGGGGAIAVDGTTGETATVLGLDVEPVDTTGAGDVFGASLVAATLAGWRLVERLRFANLAAALSVQRIGGALAAPGWKGVANWWLTARTDHSLRRDYAFLDDVIPADHNLF</sequence>
<dbReference type="CDD" id="cd01942">
    <property type="entry name" value="ribokinase_group_A"/>
    <property type="match status" value="1"/>
</dbReference>
<dbReference type="Gene3D" id="3.40.1190.20">
    <property type="match status" value="1"/>
</dbReference>
<dbReference type="Proteomes" id="UP001519332">
    <property type="component" value="Unassembled WGS sequence"/>
</dbReference>
<name>A0ABS4TQ15_9PSEU</name>
<keyword evidence="2" id="KW-0418">Kinase</keyword>
<accession>A0ABS4TQ15</accession>
<comment type="caution">
    <text evidence="2">The sequence shown here is derived from an EMBL/GenBank/DDBJ whole genome shotgun (WGS) entry which is preliminary data.</text>
</comment>
<dbReference type="PANTHER" id="PTHR42774">
    <property type="entry name" value="PHOSPHOTRANSFERASE SYSTEM TRANSPORT PROTEIN"/>
    <property type="match status" value="1"/>
</dbReference>
<feature type="domain" description="Carbohydrate kinase PfkB" evidence="1">
    <location>
        <begin position="31"/>
        <end position="303"/>
    </location>
</feature>
<dbReference type="PANTHER" id="PTHR42774:SF3">
    <property type="entry name" value="KETOHEXOKINASE"/>
    <property type="match status" value="1"/>
</dbReference>
<gene>
    <name evidence="2" type="ORF">JOF56_006878</name>
</gene>
<evidence type="ECO:0000313" key="3">
    <source>
        <dbReference type="Proteomes" id="UP001519332"/>
    </source>
</evidence>
<reference evidence="2 3" key="1">
    <citation type="submission" date="2021-03" db="EMBL/GenBank/DDBJ databases">
        <title>Sequencing the genomes of 1000 actinobacteria strains.</title>
        <authorList>
            <person name="Klenk H.-P."/>
        </authorList>
    </citation>
    <scope>NUCLEOTIDE SEQUENCE [LARGE SCALE GENOMIC DNA]</scope>
    <source>
        <strain evidence="2 3">DSM 46670</strain>
    </source>
</reference>
<dbReference type="Pfam" id="PF00294">
    <property type="entry name" value="PfkB"/>
    <property type="match status" value="1"/>
</dbReference>
<proteinExistence type="predicted"/>
<dbReference type="GO" id="GO:0016301">
    <property type="term" value="F:kinase activity"/>
    <property type="evidence" value="ECO:0007669"/>
    <property type="project" value="UniProtKB-KW"/>
</dbReference>
<dbReference type="SUPFAM" id="SSF53613">
    <property type="entry name" value="Ribokinase-like"/>
    <property type="match status" value="1"/>
</dbReference>
<dbReference type="RefSeq" id="WP_209643552.1">
    <property type="nucleotide sequence ID" value="NZ_JAGINW010000001.1"/>
</dbReference>
<dbReference type="EMBL" id="JAGINW010000001">
    <property type="protein sequence ID" value="MBP2326493.1"/>
    <property type="molecule type" value="Genomic_DNA"/>
</dbReference>
<dbReference type="InterPro" id="IPR011611">
    <property type="entry name" value="PfkB_dom"/>
</dbReference>
<dbReference type="InterPro" id="IPR052562">
    <property type="entry name" value="Ketohexokinase-related"/>
</dbReference>
<evidence type="ECO:0000313" key="2">
    <source>
        <dbReference type="EMBL" id="MBP2326493.1"/>
    </source>
</evidence>
<organism evidence="2 3">
    <name type="scientific">Kibdelosporangium banguiense</name>
    <dbReference type="NCBI Taxonomy" id="1365924"/>
    <lineage>
        <taxon>Bacteria</taxon>
        <taxon>Bacillati</taxon>
        <taxon>Actinomycetota</taxon>
        <taxon>Actinomycetes</taxon>
        <taxon>Pseudonocardiales</taxon>
        <taxon>Pseudonocardiaceae</taxon>
        <taxon>Kibdelosporangium</taxon>
    </lineage>
</organism>
<protein>
    <submittedName>
        <fullName evidence="2">Sugar/nucleoside kinase (Ribokinase family)</fullName>
    </submittedName>
</protein>
<dbReference type="InterPro" id="IPR029056">
    <property type="entry name" value="Ribokinase-like"/>
</dbReference>
<keyword evidence="2" id="KW-0808">Transferase</keyword>
<keyword evidence="3" id="KW-1185">Reference proteome</keyword>
<evidence type="ECO:0000259" key="1">
    <source>
        <dbReference type="Pfam" id="PF00294"/>
    </source>
</evidence>